<name>A0A1B6ML75_9HEMI</name>
<protein>
    <recommendedName>
        <fullName evidence="2">P-type ATPase C-terminal domain-containing protein</fullName>
    </recommendedName>
</protein>
<feature type="transmembrane region" description="Helical" evidence="1">
    <location>
        <begin position="49"/>
        <end position="71"/>
    </location>
</feature>
<reference evidence="3" key="1">
    <citation type="submission" date="2015-11" db="EMBL/GenBank/DDBJ databases">
        <title>De novo transcriptome assembly of four potential Pierce s Disease insect vectors from Arizona vineyards.</title>
        <authorList>
            <person name="Tassone E.E."/>
        </authorList>
    </citation>
    <scope>NUCLEOTIDE SEQUENCE</scope>
</reference>
<dbReference type="Pfam" id="PF16212">
    <property type="entry name" value="PhoLip_ATPase_C"/>
    <property type="match status" value="1"/>
</dbReference>
<dbReference type="InterPro" id="IPR032630">
    <property type="entry name" value="P_typ_ATPase_c"/>
</dbReference>
<accession>A0A1B6ML75</accession>
<keyword evidence="1" id="KW-1133">Transmembrane helix</keyword>
<dbReference type="EMBL" id="GEBQ01003313">
    <property type="protein sequence ID" value="JAT36664.1"/>
    <property type="molecule type" value="Transcribed_RNA"/>
</dbReference>
<evidence type="ECO:0000256" key="1">
    <source>
        <dbReference type="SAM" id="Phobius"/>
    </source>
</evidence>
<evidence type="ECO:0000259" key="2">
    <source>
        <dbReference type="Pfam" id="PF16212"/>
    </source>
</evidence>
<keyword evidence="1" id="KW-0472">Membrane</keyword>
<keyword evidence="1" id="KW-0812">Transmembrane</keyword>
<sequence>MLDTSYWTLFNHITIWGSLAWYFGLHYLYGVVLPGTLLGSLLAAMQEPVFWLTTLLTSTVLMMPGIAWRFYFTDLYPTLADRVRLKQRVVSRRSRAPEAMTVTPSARRHRRSIRSGYAFAHEEGFGRLITSGKLMRRAQPRNNLSHLRPIARLDGNDL</sequence>
<evidence type="ECO:0000313" key="3">
    <source>
        <dbReference type="EMBL" id="JAT36664.1"/>
    </source>
</evidence>
<organism evidence="3">
    <name type="scientific">Graphocephala atropunctata</name>
    <dbReference type="NCBI Taxonomy" id="36148"/>
    <lineage>
        <taxon>Eukaryota</taxon>
        <taxon>Metazoa</taxon>
        <taxon>Ecdysozoa</taxon>
        <taxon>Arthropoda</taxon>
        <taxon>Hexapoda</taxon>
        <taxon>Insecta</taxon>
        <taxon>Pterygota</taxon>
        <taxon>Neoptera</taxon>
        <taxon>Paraneoptera</taxon>
        <taxon>Hemiptera</taxon>
        <taxon>Auchenorrhyncha</taxon>
        <taxon>Membracoidea</taxon>
        <taxon>Cicadellidae</taxon>
        <taxon>Cicadellinae</taxon>
        <taxon>Cicadellini</taxon>
        <taxon>Graphocephala</taxon>
    </lineage>
</organism>
<feature type="domain" description="P-type ATPase C-terminal" evidence="2">
    <location>
        <begin position="2"/>
        <end position="78"/>
    </location>
</feature>
<gene>
    <name evidence="3" type="ORF">g.5235</name>
</gene>
<proteinExistence type="predicted"/>
<dbReference type="AlphaFoldDB" id="A0A1B6ML75"/>
<feature type="transmembrane region" description="Helical" evidence="1">
    <location>
        <begin position="20"/>
        <end position="42"/>
    </location>
</feature>